<feature type="binding site" evidence="10">
    <location>
        <position position="403"/>
    </location>
    <ligand>
        <name>substrate</name>
    </ligand>
</feature>
<dbReference type="RefSeq" id="WP_006778179.1">
    <property type="nucleotide sequence ID" value="NZ_CP040506.1"/>
</dbReference>
<evidence type="ECO:0000256" key="12">
    <source>
        <dbReference type="RuleBase" id="RU361175"/>
    </source>
</evidence>
<reference evidence="13 14" key="1">
    <citation type="submission" date="2011-08" db="EMBL/GenBank/DDBJ databases">
        <title>The Genome Sequence of Clostridium hathewayi WAL-18680.</title>
        <authorList>
            <consortium name="The Broad Institute Genome Sequencing Platform"/>
            <person name="Earl A."/>
            <person name="Ward D."/>
            <person name="Feldgarden M."/>
            <person name="Gevers D."/>
            <person name="Finegold S.M."/>
            <person name="Summanen P.H."/>
            <person name="Molitoris D.R."/>
            <person name="Song M."/>
            <person name="Daigneault M."/>
            <person name="Allen-Vercoe E."/>
            <person name="Young S.K."/>
            <person name="Zeng Q."/>
            <person name="Gargeya S."/>
            <person name="Fitzgerald M."/>
            <person name="Haas B."/>
            <person name="Abouelleil A."/>
            <person name="Alvarado L."/>
            <person name="Arachchi H.M."/>
            <person name="Berlin A."/>
            <person name="Brown A."/>
            <person name="Chapman S.B."/>
            <person name="Chen Z."/>
            <person name="Dunbar C."/>
            <person name="Freedman E."/>
            <person name="Gearin G."/>
            <person name="Gellesch M."/>
            <person name="Goldberg J."/>
            <person name="Griggs A."/>
            <person name="Gujja S."/>
            <person name="Heiman D."/>
            <person name="Howarth C."/>
            <person name="Larson L."/>
            <person name="Lui A."/>
            <person name="MacDonald P.J.P."/>
            <person name="Montmayeur A."/>
            <person name="Murphy C."/>
            <person name="Neiman D."/>
            <person name="Pearson M."/>
            <person name="Priest M."/>
            <person name="Roberts A."/>
            <person name="Saif S."/>
            <person name="Shea T."/>
            <person name="Shenoy N."/>
            <person name="Sisk P."/>
            <person name="Stolte C."/>
            <person name="Sykes S."/>
            <person name="Wortman J."/>
            <person name="Nusbaum C."/>
            <person name="Birren B."/>
        </authorList>
    </citation>
    <scope>NUCLEOTIDE SEQUENCE [LARGE SCALE GENOMIC DNA]</scope>
    <source>
        <strain evidence="13 14">WAL-18680</strain>
    </source>
</reference>
<feature type="binding site" evidence="10">
    <location>
        <position position="301"/>
    </location>
    <ligand>
        <name>substrate</name>
    </ligand>
</feature>
<dbReference type="InterPro" id="IPR018120">
    <property type="entry name" value="Glyco_hydro_1_AS"/>
</dbReference>
<dbReference type="PANTHER" id="PTHR10353:SF36">
    <property type="entry name" value="LP05116P"/>
    <property type="match status" value="1"/>
</dbReference>
<dbReference type="PROSITE" id="PS00572">
    <property type="entry name" value="GLYCOSYL_HYDROL_F1_1"/>
    <property type="match status" value="1"/>
</dbReference>
<dbReference type="SUPFAM" id="SSF51445">
    <property type="entry name" value="(Trans)glycosidases"/>
    <property type="match status" value="1"/>
</dbReference>
<name>G5I9K8_9FIRM</name>
<feature type="binding site" evidence="10">
    <location>
        <begin position="410"/>
        <end position="411"/>
    </location>
    <ligand>
        <name>substrate</name>
    </ligand>
</feature>
<evidence type="ECO:0000256" key="4">
    <source>
        <dbReference type="ARBA" id="ARBA00022801"/>
    </source>
</evidence>
<dbReference type="PATRIC" id="fig|742737.3.peg.192"/>
<dbReference type="PRINTS" id="PR00131">
    <property type="entry name" value="GLHYDRLASE1"/>
</dbReference>
<keyword evidence="6" id="KW-0119">Carbohydrate metabolism</keyword>
<evidence type="ECO:0000256" key="7">
    <source>
        <dbReference type="ARBA" id="ARBA00023295"/>
    </source>
</evidence>
<feature type="binding site" evidence="10">
    <location>
        <position position="160"/>
    </location>
    <ligand>
        <name>substrate</name>
    </ligand>
</feature>
<evidence type="ECO:0000256" key="3">
    <source>
        <dbReference type="ARBA" id="ARBA00012744"/>
    </source>
</evidence>
<dbReference type="InterPro" id="IPR033132">
    <property type="entry name" value="GH_1_N_CS"/>
</dbReference>
<evidence type="ECO:0000313" key="13">
    <source>
        <dbReference type="EMBL" id="EHI61747.1"/>
    </source>
</evidence>
<feature type="active site" description="Proton donor" evidence="9">
    <location>
        <position position="161"/>
    </location>
</feature>
<dbReference type="OrthoDB" id="2339329at2"/>
<dbReference type="AlphaFoldDB" id="G5I9K8"/>
<comment type="catalytic activity">
    <reaction evidence="1 12">
        <text>Hydrolysis of terminal, non-reducing beta-D-glucosyl residues with release of beta-D-glucose.</text>
        <dbReference type="EC" id="3.2.1.21"/>
    </reaction>
</comment>
<proteinExistence type="inferred from homology"/>
<evidence type="ECO:0000256" key="11">
    <source>
        <dbReference type="PROSITE-ProRule" id="PRU10055"/>
    </source>
</evidence>
<evidence type="ECO:0000256" key="5">
    <source>
        <dbReference type="ARBA" id="ARBA00023001"/>
    </source>
</evidence>
<protein>
    <recommendedName>
        <fullName evidence="3 12">Beta-glucosidase</fullName>
        <ecNumber evidence="3 12">3.2.1.21</ecNumber>
    </recommendedName>
</protein>
<dbReference type="Pfam" id="PF00232">
    <property type="entry name" value="Glyco_hydro_1"/>
    <property type="match status" value="1"/>
</dbReference>
<dbReference type="NCBIfam" id="TIGR03356">
    <property type="entry name" value="BGL"/>
    <property type="match status" value="1"/>
</dbReference>
<evidence type="ECO:0000256" key="6">
    <source>
        <dbReference type="ARBA" id="ARBA00023277"/>
    </source>
</evidence>
<keyword evidence="8" id="KW-0624">Polysaccharide degradation</keyword>
<sequence length="448" mass="52493">MNQEFIWGAATSSYQIEGAADEDGKGLHIWDVYSRQPGMVFDNHNGDVACDHYHRYREDVALMKEIGIQGYRFSISWSRIFPEGTGKVNEKGLAFYDKLIDELISNGVKPYITLFHWDYPYELYQRGGWMNPDSVDWFAEYAKTVVEHFSDRVTCFITFNEPQCFIGMGHVTGRHAPGLKNPLRDTFLMAHHVMMAHGKAVQAMRAVAKQPILIGYAPTSTVCAPDSDRAEDIEAARSLYFQCPEKPEEWSWNVSWWSDPVMFGRYPEDGIRQYAPYLPDIRPEDLALMNQPIDFYGQNIYNGYRVRQGGDGKPECVKRSPGYDKTAMEWPVTPESLYWGPRFLYERYQKPIYITENGMACHDMISRDGHIHDASRIDFTEAYIRELLRAREDGVDIRGYFYWSLMDNFEWTEGYRERFGLIYVDYQTQKRTLKDSAYWYREWIQNHR</sequence>
<feature type="binding site" evidence="10">
    <location>
        <position position="15"/>
    </location>
    <ligand>
        <name>substrate</name>
    </ligand>
</feature>
<keyword evidence="5" id="KW-0136">Cellulose degradation</keyword>
<comment type="caution">
    <text evidence="13">The sequence shown here is derived from an EMBL/GenBank/DDBJ whole genome shotgun (WGS) entry which is preliminary data.</text>
</comment>
<keyword evidence="7 12" id="KW-0326">Glycosidase</keyword>
<accession>G5I9K8</accession>
<evidence type="ECO:0000313" key="14">
    <source>
        <dbReference type="Proteomes" id="UP000005384"/>
    </source>
</evidence>
<dbReference type="EC" id="3.2.1.21" evidence="3 12"/>
<organism evidence="13 14">
    <name type="scientific">Hungatella hathewayi WAL-18680</name>
    <dbReference type="NCBI Taxonomy" id="742737"/>
    <lineage>
        <taxon>Bacteria</taxon>
        <taxon>Bacillati</taxon>
        <taxon>Bacillota</taxon>
        <taxon>Clostridia</taxon>
        <taxon>Lachnospirales</taxon>
        <taxon>Lachnospiraceae</taxon>
        <taxon>Hungatella</taxon>
    </lineage>
</organism>
<dbReference type="EMBL" id="ADLN01000001">
    <property type="protein sequence ID" value="EHI61747.1"/>
    <property type="molecule type" value="Genomic_DNA"/>
</dbReference>
<keyword evidence="4 12" id="KW-0378">Hydrolase</keyword>
<feature type="active site" description="Nucleophile" evidence="9 11">
    <location>
        <position position="356"/>
    </location>
</feature>
<dbReference type="InterPro" id="IPR017736">
    <property type="entry name" value="Glyco_hydro_1_beta-glucosidase"/>
</dbReference>
<dbReference type="InterPro" id="IPR017853">
    <property type="entry name" value="GH"/>
</dbReference>
<comment type="similarity">
    <text evidence="2 12">Belongs to the glycosyl hydrolase 1 family.</text>
</comment>
<feature type="binding site" evidence="10">
    <location>
        <position position="116"/>
    </location>
    <ligand>
        <name>substrate</name>
    </ligand>
</feature>
<dbReference type="GO" id="GO:0030245">
    <property type="term" value="P:cellulose catabolic process"/>
    <property type="evidence" value="ECO:0007669"/>
    <property type="project" value="UniProtKB-KW"/>
</dbReference>
<evidence type="ECO:0000256" key="2">
    <source>
        <dbReference type="ARBA" id="ARBA00010838"/>
    </source>
</evidence>
<evidence type="ECO:0000256" key="1">
    <source>
        <dbReference type="ARBA" id="ARBA00000448"/>
    </source>
</evidence>
<evidence type="ECO:0000256" key="9">
    <source>
        <dbReference type="PIRSR" id="PIRSR617736-1"/>
    </source>
</evidence>
<dbReference type="Proteomes" id="UP000005384">
    <property type="component" value="Unassembled WGS sequence"/>
</dbReference>
<evidence type="ECO:0000256" key="8">
    <source>
        <dbReference type="ARBA" id="ARBA00023326"/>
    </source>
</evidence>
<dbReference type="FunFam" id="3.20.20.80:FF:000004">
    <property type="entry name" value="Beta-glucosidase 6-phospho-beta-glucosidase"/>
    <property type="match status" value="1"/>
</dbReference>
<gene>
    <name evidence="13" type="ORF">HMPREF9473_00198</name>
</gene>
<evidence type="ECO:0000256" key="10">
    <source>
        <dbReference type="PIRSR" id="PIRSR617736-2"/>
    </source>
</evidence>
<dbReference type="InterPro" id="IPR001360">
    <property type="entry name" value="Glyco_hydro_1"/>
</dbReference>
<dbReference type="Gene3D" id="3.20.20.80">
    <property type="entry name" value="Glycosidases"/>
    <property type="match status" value="1"/>
</dbReference>
<dbReference type="PROSITE" id="PS00653">
    <property type="entry name" value="GLYCOSYL_HYDROL_F1_2"/>
    <property type="match status" value="1"/>
</dbReference>
<keyword evidence="14" id="KW-1185">Reference proteome</keyword>
<dbReference type="PANTHER" id="PTHR10353">
    <property type="entry name" value="GLYCOSYL HYDROLASE"/>
    <property type="match status" value="1"/>
</dbReference>
<dbReference type="GO" id="GO:0005829">
    <property type="term" value="C:cytosol"/>
    <property type="evidence" value="ECO:0007669"/>
    <property type="project" value="TreeGrafter"/>
</dbReference>
<dbReference type="HOGENOM" id="CLU_001859_1_0_9"/>
<dbReference type="GO" id="GO:0008422">
    <property type="term" value="F:beta-glucosidase activity"/>
    <property type="evidence" value="ECO:0007669"/>
    <property type="project" value="UniProtKB-EC"/>
</dbReference>